<dbReference type="EMBL" id="JACHHD010000016">
    <property type="protein sequence ID" value="MBB5185484.1"/>
    <property type="molecule type" value="Genomic_DNA"/>
</dbReference>
<evidence type="ECO:0000313" key="1">
    <source>
        <dbReference type="EMBL" id="MBB5185484.1"/>
    </source>
</evidence>
<evidence type="ECO:0000313" key="2">
    <source>
        <dbReference type="Proteomes" id="UP000521313"/>
    </source>
</evidence>
<dbReference type="AlphaFoldDB" id="A0A7W8FXB9"/>
<dbReference type="RefSeq" id="WP_183376476.1">
    <property type="nucleotide sequence ID" value="NZ_JACHHD010000016.1"/>
</dbReference>
<dbReference type="InterPro" id="IPR010719">
    <property type="entry name" value="MnmM_MeTrfase"/>
</dbReference>
<name>A0A7W8FXB9_9FIRM</name>
<accession>A0A7W8FXB9</accession>
<dbReference type="PANTHER" id="PTHR35276:SF1">
    <property type="entry name" value="TRNA (MNM(5)S(2)U34)-METHYLTRANSFERASE, CHLOROPLASTIC"/>
    <property type="match status" value="1"/>
</dbReference>
<dbReference type="Proteomes" id="UP000521313">
    <property type="component" value="Unassembled WGS sequence"/>
</dbReference>
<reference evidence="1 2" key="1">
    <citation type="submission" date="2020-08" db="EMBL/GenBank/DDBJ databases">
        <title>Genomic Encyclopedia of Type Strains, Phase IV (KMG-IV): sequencing the most valuable type-strain genomes for metagenomic binning, comparative biology and taxonomic classification.</title>
        <authorList>
            <person name="Goeker M."/>
        </authorList>
    </citation>
    <scope>NUCLEOTIDE SEQUENCE [LARGE SCALE GENOMIC DNA]</scope>
    <source>
        <strain evidence="1 2">DSM 26963</strain>
    </source>
</reference>
<dbReference type="PANTHER" id="PTHR35276">
    <property type="entry name" value="S-ADENOSYL-L-METHIONINE-DEPENDENT METHYLTRANSFERASES SUPERFAMILY PROTEIN"/>
    <property type="match status" value="1"/>
</dbReference>
<sequence length="181" mass="20606">MRSAVEMSHLFLRNVLHSQAVCVDATLGHGKDAQFFLDQGCRQVIAFEIQEDVLLETVQRIGDSRLEAHCQGHETMEEVLTQEVDAMIFNFGYCPHADSKIKTSWSTSLIAVQKGLQMLRKKGRMALVFYPHAQGQMEAERIESYLSTLDSQDYWVIAFHPLNQRAVPYLVGVEKRKETSC</sequence>
<comment type="caution">
    <text evidence="1">The sequence shown here is derived from an EMBL/GenBank/DDBJ whole genome shotgun (WGS) entry which is preliminary data.</text>
</comment>
<dbReference type="Gene3D" id="3.40.50.150">
    <property type="entry name" value="Vaccinia Virus protein VP39"/>
    <property type="match status" value="1"/>
</dbReference>
<gene>
    <name evidence="1" type="ORF">HNQ43_001541</name>
</gene>
<organism evidence="1 2">
    <name type="scientific">Faecalicoccus acidiformans</name>
    <dbReference type="NCBI Taxonomy" id="915173"/>
    <lineage>
        <taxon>Bacteria</taxon>
        <taxon>Bacillati</taxon>
        <taxon>Bacillota</taxon>
        <taxon>Erysipelotrichia</taxon>
        <taxon>Erysipelotrichales</taxon>
        <taxon>Erysipelotrichaceae</taxon>
        <taxon>Faecalicoccus</taxon>
    </lineage>
</organism>
<evidence type="ECO:0008006" key="3">
    <source>
        <dbReference type="Google" id="ProtNLM"/>
    </source>
</evidence>
<dbReference type="Pfam" id="PF06962">
    <property type="entry name" value="rRNA_methylase"/>
    <property type="match status" value="1"/>
</dbReference>
<proteinExistence type="predicted"/>
<protein>
    <recommendedName>
        <fullName evidence="3">16S rRNA (Cytosine(1402)-N(4))-methyltransferase</fullName>
    </recommendedName>
</protein>
<dbReference type="SUPFAM" id="SSF53335">
    <property type="entry name" value="S-adenosyl-L-methionine-dependent methyltransferases"/>
    <property type="match status" value="1"/>
</dbReference>
<dbReference type="InterPro" id="IPR029063">
    <property type="entry name" value="SAM-dependent_MTases_sf"/>
</dbReference>